<proteinExistence type="predicted"/>
<dbReference type="EMBL" id="JAWJWF010000052">
    <property type="protein sequence ID" value="KAK6617316.1"/>
    <property type="molecule type" value="Genomic_DNA"/>
</dbReference>
<sequence>MNVSPAITTSGFVCGPIRPVMGIMTTTAADSNNASVAPAVEQAEVLINEFEGPKHQ</sequence>
<dbReference type="Proteomes" id="UP001359485">
    <property type="component" value="Unassembled WGS sequence"/>
</dbReference>
<reference evidence="1 2" key="1">
    <citation type="submission" date="2023-09" db="EMBL/GenBank/DDBJ databases">
        <title>Genomes of two closely related lineages of the louse Polyplax serrata with different host specificities.</title>
        <authorList>
            <person name="Martinu J."/>
            <person name="Tarabai H."/>
            <person name="Stefka J."/>
            <person name="Hypsa V."/>
        </authorList>
    </citation>
    <scope>NUCLEOTIDE SEQUENCE [LARGE SCALE GENOMIC DNA]</scope>
    <source>
        <strain evidence="1">98ZLc_SE</strain>
    </source>
</reference>
<organism evidence="1 2">
    <name type="scientific">Polyplax serrata</name>
    <name type="common">Common mouse louse</name>
    <dbReference type="NCBI Taxonomy" id="468196"/>
    <lineage>
        <taxon>Eukaryota</taxon>
        <taxon>Metazoa</taxon>
        <taxon>Ecdysozoa</taxon>
        <taxon>Arthropoda</taxon>
        <taxon>Hexapoda</taxon>
        <taxon>Insecta</taxon>
        <taxon>Pterygota</taxon>
        <taxon>Neoptera</taxon>
        <taxon>Paraneoptera</taxon>
        <taxon>Psocodea</taxon>
        <taxon>Troctomorpha</taxon>
        <taxon>Phthiraptera</taxon>
        <taxon>Anoplura</taxon>
        <taxon>Polyplacidae</taxon>
        <taxon>Polyplax</taxon>
    </lineage>
</organism>
<name>A0ABR1AE09_POLSC</name>
<evidence type="ECO:0000313" key="2">
    <source>
        <dbReference type="Proteomes" id="UP001359485"/>
    </source>
</evidence>
<evidence type="ECO:0000313" key="1">
    <source>
        <dbReference type="EMBL" id="KAK6617316.1"/>
    </source>
</evidence>
<keyword evidence="2" id="KW-1185">Reference proteome</keyword>
<gene>
    <name evidence="1" type="ORF">RUM44_005647</name>
</gene>
<protein>
    <submittedName>
        <fullName evidence="1">Uncharacterized protein</fullName>
    </submittedName>
</protein>
<comment type="caution">
    <text evidence="1">The sequence shown here is derived from an EMBL/GenBank/DDBJ whole genome shotgun (WGS) entry which is preliminary data.</text>
</comment>
<accession>A0ABR1AE09</accession>